<accession>A0ABR1TV49</accession>
<dbReference type="Proteomes" id="UP001480595">
    <property type="component" value="Unassembled WGS sequence"/>
</dbReference>
<sequence length="239" mass="26633">MDPFSGVTALIPIAIMLLKAGHELKVFVGALRTAPEDAQHFMDEIVFYSKFLEKFDRTELVEHVVKQAAIVMKGVKEDVFPIFEAVHAEENLASTSFMTRWKWCSKKSEVANLRRCLAEAKSTAQLLLGMFSYDMNRRNEPSPPGLANNLETRPFCAEFPEPAQNRAYEVTFEIHELLGLRRVFKKRGEHEIGQIGCKSGSETAALAAAYLALPKTTKTVSGMIELPTCKASLAYSGED</sequence>
<keyword evidence="2" id="KW-1185">Reference proteome</keyword>
<organism evidence="1 2">
    <name type="scientific">Apiospora phragmitis</name>
    <dbReference type="NCBI Taxonomy" id="2905665"/>
    <lineage>
        <taxon>Eukaryota</taxon>
        <taxon>Fungi</taxon>
        <taxon>Dikarya</taxon>
        <taxon>Ascomycota</taxon>
        <taxon>Pezizomycotina</taxon>
        <taxon>Sordariomycetes</taxon>
        <taxon>Xylariomycetidae</taxon>
        <taxon>Amphisphaeriales</taxon>
        <taxon>Apiosporaceae</taxon>
        <taxon>Apiospora</taxon>
    </lineage>
</organism>
<dbReference type="RefSeq" id="XP_066712794.1">
    <property type="nucleotide sequence ID" value="XM_066863684.1"/>
</dbReference>
<reference evidence="1 2" key="1">
    <citation type="submission" date="2023-01" db="EMBL/GenBank/DDBJ databases">
        <title>Analysis of 21 Apiospora genomes using comparative genomics revels a genus with tremendous synthesis potential of carbohydrate active enzymes and secondary metabolites.</title>
        <authorList>
            <person name="Sorensen T."/>
        </authorList>
    </citation>
    <scope>NUCLEOTIDE SEQUENCE [LARGE SCALE GENOMIC DNA]</scope>
    <source>
        <strain evidence="1 2">CBS 135458</strain>
    </source>
</reference>
<name>A0ABR1TV49_9PEZI</name>
<evidence type="ECO:0000313" key="1">
    <source>
        <dbReference type="EMBL" id="KAK8050545.1"/>
    </source>
</evidence>
<proteinExistence type="predicted"/>
<protein>
    <submittedName>
        <fullName evidence="1">Uncharacterized protein</fullName>
    </submittedName>
</protein>
<gene>
    <name evidence="1" type="ORF">PG994_012275</name>
</gene>
<dbReference type="EMBL" id="JAQQWL010000011">
    <property type="protein sequence ID" value="KAK8050545.1"/>
    <property type="molecule type" value="Genomic_DNA"/>
</dbReference>
<comment type="caution">
    <text evidence="1">The sequence shown here is derived from an EMBL/GenBank/DDBJ whole genome shotgun (WGS) entry which is preliminary data.</text>
</comment>
<evidence type="ECO:0000313" key="2">
    <source>
        <dbReference type="Proteomes" id="UP001480595"/>
    </source>
</evidence>
<dbReference type="GeneID" id="92096747"/>